<organism evidence="2 3">
    <name type="scientific">Nocardia acididurans</name>
    <dbReference type="NCBI Taxonomy" id="2802282"/>
    <lineage>
        <taxon>Bacteria</taxon>
        <taxon>Bacillati</taxon>
        <taxon>Actinomycetota</taxon>
        <taxon>Actinomycetes</taxon>
        <taxon>Mycobacteriales</taxon>
        <taxon>Nocardiaceae</taxon>
        <taxon>Nocardia</taxon>
    </lineage>
</organism>
<evidence type="ECO:0008006" key="4">
    <source>
        <dbReference type="Google" id="ProtNLM"/>
    </source>
</evidence>
<accession>A0ABS1MCU2</accession>
<dbReference type="Proteomes" id="UP000602198">
    <property type="component" value="Unassembled WGS sequence"/>
</dbReference>
<evidence type="ECO:0000313" key="2">
    <source>
        <dbReference type="EMBL" id="MBL1077905.1"/>
    </source>
</evidence>
<gene>
    <name evidence="2" type="ORF">JK358_26215</name>
</gene>
<keyword evidence="1" id="KW-0732">Signal</keyword>
<proteinExistence type="predicted"/>
<evidence type="ECO:0000256" key="1">
    <source>
        <dbReference type="SAM" id="SignalP"/>
    </source>
</evidence>
<feature type="chain" id="PRO_5045442204" description="Secreted protein" evidence="1">
    <location>
        <begin position="27"/>
        <end position="120"/>
    </location>
</feature>
<reference evidence="2 3" key="1">
    <citation type="submission" date="2021-01" db="EMBL/GenBank/DDBJ databases">
        <title>WGS of actinomycetes isolated from Thailand.</title>
        <authorList>
            <person name="Thawai C."/>
        </authorList>
    </citation>
    <scope>NUCLEOTIDE SEQUENCE [LARGE SCALE GENOMIC DNA]</scope>
    <source>
        <strain evidence="2 3">LPG 2</strain>
    </source>
</reference>
<dbReference type="EMBL" id="JAERRJ010000010">
    <property type="protein sequence ID" value="MBL1077905.1"/>
    <property type="molecule type" value="Genomic_DNA"/>
</dbReference>
<feature type="signal peptide" evidence="1">
    <location>
        <begin position="1"/>
        <end position="26"/>
    </location>
</feature>
<sequence length="120" mass="13425">MNLTRYTRPLLLGLLTVAAAAGTTLASGPASARADFGWDGGRWADIDPDTGWAWVSRGNTDGASLLLYMNGRDNPEWLSIKKADGETRQFTYDRRKYPRIWGAKLCYFNDQSHCSDVRHV</sequence>
<keyword evidence="3" id="KW-1185">Reference proteome</keyword>
<evidence type="ECO:0000313" key="3">
    <source>
        <dbReference type="Proteomes" id="UP000602198"/>
    </source>
</evidence>
<dbReference type="RefSeq" id="WP_201952037.1">
    <property type="nucleotide sequence ID" value="NZ_JAERRJ010000010.1"/>
</dbReference>
<protein>
    <recommendedName>
        <fullName evidence="4">Secreted protein</fullName>
    </recommendedName>
</protein>
<name>A0ABS1MCU2_9NOCA</name>
<comment type="caution">
    <text evidence="2">The sequence shown here is derived from an EMBL/GenBank/DDBJ whole genome shotgun (WGS) entry which is preliminary data.</text>
</comment>